<accession>A0A9N9R6N1</accession>
<feature type="compositionally biased region" description="Polar residues" evidence="1">
    <location>
        <begin position="323"/>
        <end position="334"/>
    </location>
</feature>
<gene>
    <name evidence="2" type="ORF">DIATSA_LOCUS8357</name>
</gene>
<protein>
    <submittedName>
        <fullName evidence="2">Uncharacterized protein</fullName>
    </submittedName>
</protein>
<feature type="region of interest" description="Disordered" evidence="1">
    <location>
        <begin position="320"/>
        <end position="348"/>
    </location>
</feature>
<name>A0A9N9R6N1_9NEOP</name>
<dbReference type="EMBL" id="OU893354">
    <property type="protein sequence ID" value="CAG9790695.1"/>
    <property type="molecule type" value="Genomic_DNA"/>
</dbReference>
<evidence type="ECO:0000313" key="2">
    <source>
        <dbReference type="EMBL" id="CAG9790695.1"/>
    </source>
</evidence>
<organism evidence="2 3">
    <name type="scientific">Diatraea saccharalis</name>
    <name type="common">sugarcane borer</name>
    <dbReference type="NCBI Taxonomy" id="40085"/>
    <lineage>
        <taxon>Eukaryota</taxon>
        <taxon>Metazoa</taxon>
        <taxon>Ecdysozoa</taxon>
        <taxon>Arthropoda</taxon>
        <taxon>Hexapoda</taxon>
        <taxon>Insecta</taxon>
        <taxon>Pterygota</taxon>
        <taxon>Neoptera</taxon>
        <taxon>Endopterygota</taxon>
        <taxon>Lepidoptera</taxon>
        <taxon>Glossata</taxon>
        <taxon>Ditrysia</taxon>
        <taxon>Pyraloidea</taxon>
        <taxon>Crambidae</taxon>
        <taxon>Crambinae</taxon>
        <taxon>Diatraea</taxon>
    </lineage>
</organism>
<keyword evidence="3" id="KW-1185">Reference proteome</keyword>
<evidence type="ECO:0000313" key="3">
    <source>
        <dbReference type="Proteomes" id="UP001153714"/>
    </source>
</evidence>
<reference evidence="2" key="1">
    <citation type="submission" date="2021-12" db="EMBL/GenBank/DDBJ databases">
        <authorList>
            <person name="King R."/>
        </authorList>
    </citation>
    <scope>NUCLEOTIDE SEQUENCE</scope>
</reference>
<dbReference type="GO" id="GO:0071897">
    <property type="term" value="P:DNA biosynthetic process"/>
    <property type="evidence" value="ECO:0007669"/>
    <property type="project" value="UniProtKB-ARBA"/>
</dbReference>
<dbReference type="Proteomes" id="UP001153714">
    <property type="component" value="Chromosome 23"/>
</dbReference>
<dbReference type="InterPro" id="IPR043502">
    <property type="entry name" value="DNA/RNA_pol_sf"/>
</dbReference>
<sequence>MKIMQKSEGGKVRPVGVRKIDFLSECHRKGFTRFKNKYAGNEVIDKYWLNEIRNPHAVKVPLDQSAFNSNQSKSTILAVLCGIHNVVINSDNTPDEYKKVWECMWHSLAVKGPVVVMEDERNWENGIPSGWRWTALLDTVQTIVLELWHVTARNTVTVRFQSDDQQCKVTISSSPQIHGNRWKSWINRSVLMCQHFVWWILRARCSHFRCKSDTVQDKYKKTSRPVVGGKMCASALFLLVRLKRMRLMAYFNLLHISATFMETEPNPQPPIIVTPPQPSEVQDNFGIFILCFDPLELTPLQPQPVRSGNNQTSQIEFTETRTTRVATESGQITPRRSRSTRKKGTRRRRLRLASTEQAAQHFIQAVEEWRRFKMTQHNDYMELRREQNRIRADEIQVQKNWQGICERALDLLEKIVNKYCNE</sequence>
<proteinExistence type="predicted"/>
<feature type="compositionally biased region" description="Basic residues" evidence="1">
    <location>
        <begin position="335"/>
        <end position="348"/>
    </location>
</feature>
<dbReference type="OrthoDB" id="8053018at2759"/>
<evidence type="ECO:0000256" key="1">
    <source>
        <dbReference type="SAM" id="MobiDB-lite"/>
    </source>
</evidence>
<dbReference type="AlphaFoldDB" id="A0A9N9R6N1"/>
<dbReference type="SUPFAM" id="SSF56672">
    <property type="entry name" value="DNA/RNA polymerases"/>
    <property type="match status" value="1"/>
</dbReference>
<reference evidence="2" key="2">
    <citation type="submission" date="2022-10" db="EMBL/GenBank/DDBJ databases">
        <authorList>
            <consortium name="ENA_rothamsted_submissions"/>
            <consortium name="culmorum"/>
            <person name="King R."/>
        </authorList>
    </citation>
    <scope>NUCLEOTIDE SEQUENCE</scope>
</reference>